<accession>A0ABT9P1A1</accession>
<comment type="caution">
    <text evidence="2">The sequence shown here is derived from an EMBL/GenBank/DDBJ whole genome shotgun (WGS) entry which is preliminary data.</text>
</comment>
<evidence type="ECO:0008006" key="4">
    <source>
        <dbReference type="Google" id="ProtNLM"/>
    </source>
</evidence>
<feature type="transmembrane region" description="Helical" evidence="1">
    <location>
        <begin position="57"/>
        <end position="74"/>
    </location>
</feature>
<keyword evidence="1" id="KW-0472">Membrane</keyword>
<reference evidence="2 3" key="1">
    <citation type="submission" date="2023-07" db="EMBL/GenBank/DDBJ databases">
        <title>Sequencing the genomes of 1000 actinobacteria strains.</title>
        <authorList>
            <person name="Klenk H.-P."/>
        </authorList>
    </citation>
    <scope>NUCLEOTIDE SEQUENCE [LARGE SCALE GENOMIC DNA]</scope>
    <source>
        <strain evidence="2 3">DSM 44388</strain>
    </source>
</reference>
<proteinExistence type="predicted"/>
<dbReference type="Proteomes" id="UP001235712">
    <property type="component" value="Unassembled WGS sequence"/>
</dbReference>
<sequence length="189" mass="19016">MILSVLAALLLLLPVALGGRLSRLAQIRIAGRHWLLAGLLLQVAAIGLAGRVARPVLAALHVSSYLVLGAVLWTNRSMPGAGLIGTGGLLNGVTITANGGTLPASVSAMHTAGLHTAGLTADEDFSNSAPMESPTLWFLGDIFAIPASVPLANVFSVGDVIILGGVAVAAVGICGTHWSSPSSLSGTSR</sequence>
<protein>
    <recommendedName>
        <fullName evidence="4">DUF5317 domain-containing protein</fullName>
    </recommendedName>
</protein>
<dbReference type="EMBL" id="JAUSQZ010000001">
    <property type="protein sequence ID" value="MDP9826446.1"/>
    <property type="molecule type" value="Genomic_DNA"/>
</dbReference>
<keyword evidence="1" id="KW-0812">Transmembrane</keyword>
<gene>
    <name evidence="2" type="ORF">J2S57_002195</name>
</gene>
<name>A0ABT9P1A1_9ACTN</name>
<organism evidence="2 3">
    <name type="scientific">Kineosporia succinea</name>
    <dbReference type="NCBI Taxonomy" id="84632"/>
    <lineage>
        <taxon>Bacteria</taxon>
        <taxon>Bacillati</taxon>
        <taxon>Actinomycetota</taxon>
        <taxon>Actinomycetes</taxon>
        <taxon>Kineosporiales</taxon>
        <taxon>Kineosporiaceae</taxon>
        <taxon>Kineosporia</taxon>
    </lineage>
</organism>
<dbReference type="RefSeq" id="WP_307241235.1">
    <property type="nucleotide sequence ID" value="NZ_JAUSQZ010000001.1"/>
</dbReference>
<feature type="transmembrane region" description="Helical" evidence="1">
    <location>
        <begin position="34"/>
        <end position="50"/>
    </location>
</feature>
<keyword evidence="3" id="KW-1185">Reference proteome</keyword>
<dbReference type="InterPro" id="IPR035168">
    <property type="entry name" value="DUF5317"/>
</dbReference>
<feature type="transmembrane region" description="Helical" evidence="1">
    <location>
        <begin position="160"/>
        <end position="179"/>
    </location>
</feature>
<feature type="transmembrane region" description="Helical" evidence="1">
    <location>
        <begin position="136"/>
        <end position="155"/>
    </location>
</feature>
<evidence type="ECO:0000313" key="2">
    <source>
        <dbReference type="EMBL" id="MDP9826446.1"/>
    </source>
</evidence>
<evidence type="ECO:0000256" key="1">
    <source>
        <dbReference type="SAM" id="Phobius"/>
    </source>
</evidence>
<evidence type="ECO:0000313" key="3">
    <source>
        <dbReference type="Proteomes" id="UP001235712"/>
    </source>
</evidence>
<dbReference type="Pfam" id="PF17248">
    <property type="entry name" value="DUF5317"/>
    <property type="match status" value="1"/>
</dbReference>
<keyword evidence="1" id="KW-1133">Transmembrane helix</keyword>